<name>A0ABW7N614_9BACT</name>
<proteinExistence type="predicted"/>
<dbReference type="SUPFAM" id="SSF51695">
    <property type="entry name" value="PLC-like phosphodiesterases"/>
    <property type="match status" value="1"/>
</dbReference>
<dbReference type="PROSITE" id="PS51257">
    <property type="entry name" value="PROKAR_LIPOPROTEIN"/>
    <property type="match status" value="1"/>
</dbReference>
<dbReference type="EMBL" id="JBIPKE010000014">
    <property type="protein sequence ID" value="MFH6982994.1"/>
    <property type="molecule type" value="Genomic_DNA"/>
</dbReference>
<dbReference type="PANTHER" id="PTHR46211">
    <property type="entry name" value="GLYCEROPHOSPHORYL DIESTER PHOSPHODIESTERASE"/>
    <property type="match status" value="1"/>
</dbReference>
<dbReference type="InterPro" id="IPR017946">
    <property type="entry name" value="PLC-like_Pdiesterase_TIM-brl"/>
</dbReference>
<organism evidence="2 3">
    <name type="scientific">Marinoscillum luteum</name>
    <dbReference type="NCBI Taxonomy" id="861051"/>
    <lineage>
        <taxon>Bacteria</taxon>
        <taxon>Pseudomonadati</taxon>
        <taxon>Bacteroidota</taxon>
        <taxon>Cytophagia</taxon>
        <taxon>Cytophagales</taxon>
        <taxon>Reichenbachiellaceae</taxon>
        <taxon>Marinoscillum</taxon>
    </lineage>
</organism>
<evidence type="ECO:0000259" key="1">
    <source>
        <dbReference type="PROSITE" id="PS51704"/>
    </source>
</evidence>
<dbReference type="PANTHER" id="PTHR46211:SF14">
    <property type="entry name" value="GLYCEROPHOSPHODIESTER PHOSPHODIESTERASE"/>
    <property type="match status" value="1"/>
</dbReference>
<evidence type="ECO:0000313" key="3">
    <source>
        <dbReference type="Proteomes" id="UP001610063"/>
    </source>
</evidence>
<gene>
    <name evidence="2" type="ORF">ACHKAR_06070</name>
</gene>
<protein>
    <submittedName>
        <fullName evidence="2">Glycerophosphodiester phosphodiesterase family protein</fullName>
    </submittedName>
</protein>
<dbReference type="Pfam" id="PF03009">
    <property type="entry name" value="GDPD"/>
    <property type="match status" value="1"/>
</dbReference>
<reference evidence="2 3" key="1">
    <citation type="journal article" date="2013" name="Int. J. Syst. Evol. Microbiol.">
        <title>Marinoscillum luteum sp. nov., isolated from marine sediment.</title>
        <authorList>
            <person name="Cha I.T."/>
            <person name="Park S.J."/>
            <person name="Kim S.J."/>
            <person name="Kim J.G."/>
            <person name="Jung M.Y."/>
            <person name="Shin K.S."/>
            <person name="Kwon K.K."/>
            <person name="Yang S.H."/>
            <person name="Seo Y.S."/>
            <person name="Rhee S.K."/>
        </authorList>
    </citation>
    <scope>NUCLEOTIDE SEQUENCE [LARGE SCALE GENOMIC DNA]</scope>
    <source>
        <strain evidence="2 3">KCTC 23939</strain>
    </source>
</reference>
<evidence type="ECO:0000313" key="2">
    <source>
        <dbReference type="EMBL" id="MFH6982994.1"/>
    </source>
</evidence>
<accession>A0ABW7N614</accession>
<dbReference type="Gene3D" id="3.20.20.190">
    <property type="entry name" value="Phosphatidylinositol (PI) phosphodiesterase"/>
    <property type="match status" value="1"/>
</dbReference>
<feature type="domain" description="GP-PDE" evidence="1">
    <location>
        <begin position="28"/>
        <end position="297"/>
    </location>
</feature>
<dbReference type="PROSITE" id="PS51704">
    <property type="entry name" value="GP_PDE"/>
    <property type="match status" value="1"/>
</dbReference>
<dbReference type="InterPro" id="IPR030395">
    <property type="entry name" value="GP_PDE_dom"/>
</dbReference>
<dbReference type="RefSeq" id="WP_395416597.1">
    <property type="nucleotide sequence ID" value="NZ_JBIPKE010000014.1"/>
</dbReference>
<keyword evidence="3" id="KW-1185">Reference proteome</keyword>
<sequence length="300" mass="34557">MRKIILFVGSLVMLTSCFGPKKNMKETFDLQGHRGCRGLMPENTIPAFIKALDLEVTTLEMDLAVTKDRQLVVSHEPFMSAEMCLDSMGNEIPETQQLQNNIYQMTYQEVAGFDCGSKPHPRFPEQQKMQVVKPRLVDVIDQVEDYLKVNGKPPVAYNIEIKSQPETDDLFHPAPPTFSDLVYAVLDEKLDWSRTTIQSFDFRVLQYFHERYPKVTLALLIENDLTVEENLDSLGFTPDIYSCYFPLLSRESVDFLHSRDIRVIPWTVNEVTEMKDVMELGVDGLITDYPNRFNSIKDKK</sequence>
<comment type="caution">
    <text evidence="2">The sequence shown here is derived from an EMBL/GenBank/DDBJ whole genome shotgun (WGS) entry which is preliminary data.</text>
</comment>
<dbReference type="Proteomes" id="UP001610063">
    <property type="component" value="Unassembled WGS sequence"/>
</dbReference>